<sequence>MLPVAALWRPHPPGCLRRASAFNLGHFVPCMCMRFFGQLSSFRAPFDAPLLDLRQGAASEKSDHQAPSSGLRRRGPWRLPRPPPAGQKAERPRPPRTAFISAGSAATTRRHVVSWLAELVSSVLGDVWARRSLGSVAGSSFVLWRAVAYFNVAEWARWGYGSFKDAVDTVESFKGEIEQIVEMHEPGALEPLYLSVGIMLAVGFLGARAADGRRPPLWPLRPRRALRLLLDGAGPRGRRRQASRDQRFRETKGTASPDNEDGDPMEKEVMKPPGPVAERPAARPPSRRSRPRPSRRLQRRGRRERRRAELPLAGAAAPRTTT</sequence>
<keyword evidence="3" id="KW-1185">Reference proteome</keyword>
<protein>
    <submittedName>
        <fullName evidence="2">Uncharacterized protein</fullName>
    </submittedName>
</protein>
<name>A0ABN9RZ88_9DINO</name>
<feature type="region of interest" description="Disordered" evidence="1">
    <location>
        <begin position="229"/>
        <end position="322"/>
    </location>
</feature>
<reference evidence="2" key="1">
    <citation type="submission" date="2023-10" db="EMBL/GenBank/DDBJ databases">
        <authorList>
            <person name="Chen Y."/>
            <person name="Shah S."/>
            <person name="Dougan E. K."/>
            <person name="Thang M."/>
            <person name="Chan C."/>
        </authorList>
    </citation>
    <scope>NUCLEOTIDE SEQUENCE [LARGE SCALE GENOMIC DNA]</scope>
</reference>
<feature type="region of interest" description="Disordered" evidence="1">
    <location>
        <begin position="57"/>
        <end position="97"/>
    </location>
</feature>
<evidence type="ECO:0000313" key="3">
    <source>
        <dbReference type="Proteomes" id="UP001189429"/>
    </source>
</evidence>
<organism evidence="2 3">
    <name type="scientific">Prorocentrum cordatum</name>
    <dbReference type="NCBI Taxonomy" id="2364126"/>
    <lineage>
        <taxon>Eukaryota</taxon>
        <taxon>Sar</taxon>
        <taxon>Alveolata</taxon>
        <taxon>Dinophyceae</taxon>
        <taxon>Prorocentrales</taxon>
        <taxon>Prorocentraceae</taxon>
        <taxon>Prorocentrum</taxon>
    </lineage>
</organism>
<dbReference type="Proteomes" id="UP001189429">
    <property type="component" value="Unassembled WGS sequence"/>
</dbReference>
<proteinExistence type="predicted"/>
<feature type="compositionally biased region" description="Basic residues" evidence="1">
    <location>
        <begin position="285"/>
        <end position="305"/>
    </location>
</feature>
<evidence type="ECO:0000313" key="2">
    <source>
        <dbReference type="EMBL" id="CAK0823876.1"/>
    </source>
</evidence>
<dbReference type="EMBL" id="CAUYUJ010008416">
    <property type="protein sequence ID" value="CAK0823876.1"/>
    <property type="molecule type" value="Genomic_DNA"/>
</dbReference>
<comment type="caution">
    <text evidence="2">The sequence shown here is derived from an EMBL/GenBank/DDBJ whole genome shotgun (WGS) entry which is preliminary data.</text>
</comment>
<feature type="compositionally biased region" description="Basic and acidic residues" evidence="1">
    <location>
        <begin position="242"/>
        <end position="252"/>
    </location>
</feature>
<accession>A0ABN9RZ88</accession>
<evidence type="ECO:0000256" key="1">
    <source>
        <dbReference type="SAM" id="MobiDB-lite"/>
    </source>
</evidence>
<gene>
    <name evidence="2" type="ORF">PCOR1329_LOCUS24443</name>
</gene>
<feature type="compositionally biased region" description="Low complexity" evidence="1">
    <location>
        <begin position="310"/>
        <end position="322"/>
    </location>
</feature>